<evidence type="ECO:0000256" key="2">
    <source>
        <dbReference type="ARBA" id="ARBA00022980"/>
    </source>
</evidence>
<dbReference type="PROSITE" id="PS01167">
    <property type="entry name" value="RIBOSOMAL_L17"/>
    <property type="match status" value="1"/>
</dbReference>
<dbReference type="AlphaFoldDB" id="A0A3B1DZV6"/>
<name>A0A3B1DZV6_9ZZZZ</name>
<dbReference type="InterPro" id="IPR047859">
    <property type="entry name" value="Ribosomal_bL17_CS"/>
</dbReference>
<dbReference type="GO" id="GO:0006412">
    <property type="term" value="P:translation"/>
    <property type="evidence" value="ECO:0007669"/>
    <property type="project" value="InterPro"/>
</dbReference>
<dbReference type="Gene3D" id="3.90.1030.10">
    <property type="entry name" value="Ribosomal protein L17"/>
    <property type="match status" value="1"/>
</dbReference>
<reference evidence="4" key="1">
    <citation type="submission" date="2018-06" db="EMBL/GenBank/DDBJ databases">
        <authorList>
            <person name="Zhirakovskaya E."/>
        </authorList>
    </citation>
    <scope>NUCLEOTIDE SEQUENCE</scope>
</reference>
<accession>A0A3B1DZV6</accession>
<protein>
    <submittedName>
        <fullName evidence="4">LSU ribosomal protein L17p</fullName>
    </submittedName>
</protein>
<dbReference type="GO" id="GO:0022625">
    <property type="term" value="C:cytosolic large ribosomal subunit"/>
    <property type="evidence" value="ECO:0007669"/>
    <property type="project" value="TreeGrafter"/>
</dbReference>
<dbReference type="Pfam" id="PF01196">
    <property type="entry name" value="Ribosomal_L17"/>
    <property type="match status" value="1"/>
</dbReference>
<comment type="similarity">
    <text evidence="1">Belongs to the bacterial ribosomal protein bL17 family.</text>
</comment>
<evidence type="ECO:0000256" key="3">
    <source>
        <dbReference type="ARBA" id="ARBA00023274"/>
    </source>
</evidence>
<evidence type="ECO:0000313" key="4">
    <source>
        <dbReference type="EMBL" id="VAX41310.1"/>
    </source>
</evidence>
<dbReference type="SUPFAM" id="SSF64263">
    <property type="entry name" value="Prokaryotic ribosomal protein L17"/>
    <property type="match status" value="2"/>
</dbReference>
<dbReference type="PANTHER" id="PTHR14413:SF16">
    <property type="entry name" value="LARGE RIBOSOMAL SUBUNIT PROTEIN BL17M"/>
    <property type="match status" value="1"/>
</dbReference>
<dbReference type="EMBL" id="UOGK01000521">
    <property type="protein sequence ID" value="VAX41310.1"/>
    <property type="molecule type" value="Genomic_DNA"/>
</dbReference>
<dbReference type="HAMAP" id="MF_01368">
    <property type="entry name" value="Ribosomal_bL17"/>
    <property type="match status" value="1"/>
</dbReference>
<evidence type="ECO:0000256" key="1">
    <source>
        <dbReference type="ARBA" id="ARBA00008777"/>
    </source>
</evidence>
<dbReference type="InterPro" id="IPR036373">
    <property type="entry name" value="Ribosomal_bL17_sf"/>
</dbReference>
<dbReference type="PANTHER" id="PTHR14413">
    <property type="entry name" value="RIBOSOMAL PROTEIN L17"/>
    <property type="match status" value="1"/>
</dbReference>
<dbReference type="GO" id="GO:0003735">
    <property type="term" value="F:structural constituent of ribosome"/>
    <property type="evidence" value="ECO:0007669"/>
    <property type="project" value="InterPro"/>
</dbReference>
<sequence>MRHRKAGFKLNRTTAHRQAMLRNMAASLFEHGQIVTTLPKAKALQPFVEKIITKAKRGDLHARRQVIATLGRDRRAFAWMYLPKNASDAEREQVTKLRERAEGFFDIPDSSEVERNRYGELRKAPKLVKHIFENVAPRYTDRAGGYTRIVKLGYRRLGDATLLCVIQLVGNEEGPEIGGKPSGRRRQADRRTAYAAKVRKAAAAVAAAPAEDAGSDGA</sequence>
<gene>
    <name evidence="4" type="ORF">MNBD_PLANCTO03-2382</name>
</gene>
<proteinExistence type="inferred from homology"/>
<dbReference type="NCBIfam" id="TIGR00059">
    <property type="entry name" value="L17"/>
    <property type="match status" value="1"/>
</dbReference>
<dbReference type="InterPro" id="IPR000456">
    <property type="entry name" value="Ribosomal_bL17"/>
</dbReference>
<keyword evidence="2 4" id="KW-0689">Ribosomal protein</keyword>
<keyword evidence="3" id="KW-0687">Ribonucleoprotein</keyword>
<organism evidence="4">
    <name type="scientific">hydrothermal vent metagenome</name>
    <dbReference type="NCBI Taxonomy" id="652676"/>
    <lineage>
        <taxon>unclassified sequences</taxon>
        <taxon>metagenomes</taxon>
        <taxon>ecological metagenomes</taxon>
    </lineage>
</organism>